<dbReference type="OrthoDB" id="9779263at2"/>
<keyword evidence="1" id="KW-0460">Magnesium</keyword>
<dbReference type="SUPFAM" id="SSF53448">
    <property type="entry name" value="Nucleotide-diphospho-sugar transferases"/>
    <property type="match status" value="1"/>
</dbReference>
<evidence type="ECO:0000256" key="1">
    <source>
        <dbReference type="ARBA" id="ARBA00022842"/>
    </source>
</evidence>
<reference evidence="3 4" key="1">
    <citation type="submission" date="2017-11" db="EMBL/GenBank/DDBJ databases">
        <title>Genomic Encyclopedia of Archaeal and Bacterial Type Strains, Phase II (KMG-II): From Individual Species to Whole Genera.</title>
        <authorList>
            <person name="Goeker M."/>
        </authorList>
    </citation>
    <scope>NUCLEOTIDE SEQUENCE [LARGE SCALE GENOMIC DNA]</scope>
    <source>
        <strain evidence="3 4">DSM 29128</strain>
    </source>
</reference>
<evidence type="ECO:0000259" key="2">
    <source>
        <dbReference type="Pfam" id="PF12804"/>
    </source>
</evidence>
<evidence type="ECO:0000313" key="4">
    <source>
        <dbReference type="Proteomes" id="UP000228531"/>
    </source>
</evidence>
<sequence length="202" mass="21479">MADVAAIILAAGLSRRMGARNKLLLPLGGVPMIRHMVDVYARATTHPVLVVTGHQADAIEAAIAGSFAITVFNADYAQGQPTSVACGLRAACDAATMLIGLGDQPLLKSHDLHLLLETHQAGDQTRISIPVRDTDRGNPIVVPASLRAQLLEDPKSPGCKQFTRAHPEHVAFLTLSAPGFYADVDTPDAYSALMQHKLEETS</sequence>
<accession>A0A2M8W369</accession>
<dbReference type="PANTHER" id="PTHR43777">
    <property type="entry name" value="MOLYBDENUM COFACTOR CYTIDYLYLTRANSFERASE"/>
    <property type="match status" value="1"/>
</dbReference>
<dbReference type="GO" id="GO:0016779">
    <property type="term" value="F:nucleotidyltransferase activity"/>
    <property type="evidence" value="ECO:0007669"/>
    <property type="project" value="UniProtKB-KW"/>
</dbReference>
<dbReference type="EMBL" id="PGTY01000003">
    <property type="protein sequence ID" value="PJI85371.1"/>
    <property type="molecule type" value="Genomic_DNA"/>
</dbReference>
<feature type="domain" description="MobA-like NTP transferase" evidence="2">
    <location>
        <begin position="6"/>
        <end position="168"/>
    </location>
</feature>
<dbReference type="InterPro" id="IPR025877">
    <property type="entry name" value="MobA-like_NTP_Trfase"/>
</dbReference>
<keyword evidence="4" id="KW-1185">Reference proteome</keyword>
<protein>
    <submittedName>
        <fullName evidence="3">Molybdenum cofactor cytidylyltransferase</fullName>
    </submittedName>
</protein>
<dbReference type="CDD" id="cd04182">
    <property type="entry name" value="GT_2_like_f"/>
    <property type="match status" value="1"/>
</dbReference>
<dbReference type="Gene3D" id="3.90.550.10">
    <property type="entry name" value="Spore Coat Polysaccharide Biosynthesis Protein SpsA, Chain A"/>
    <property type="match status" value="1"/>
</dbReference>
<dbReference type="PANTHER" id="PTHR43777:SF1">
    <property type="entry name" value="MOLYBDENUM COFACTOR CYTIDYLYLTRANSFERASE"/>
    <property type="match status" value="1"/>
</dbReference>
<dbReference type="Proteomes" id="UP000228531">
    <property type="component" value="Unassembled WGS sequence"/>
</dbReference>
<proteinExistence type="predicted"/>
<gene>
    <name evidence="3" type="ORF">BC777_3373</name>
</gene>
<name>A0A2M8W369_9RHOB</name>
<dbReference type="RefSeq" id="WP_100369293.1">
    <property type="nucleotide sequence ID" value="NZ_PGTY01000003.1"/>
</dbReference>
<comment type="caution">
    <text evidence="3">The sequence shown here is derived from an EMBL/GenBank/DDBJ whole genome shotgun (WGS) entry which is preliminary data.</text>
</comment>
<dbReference type="AlphaFoldDB" id="A0A2M8W369"/>
<keyword evidence="3" id="KW-0808">Transferase</keyword>
<keyword evidence="3" id="KW-0548">Nucleotidyltransferase</keyword>
<evidence type="ECO:0000313" key="3">
    <source>
        <dbReference type="EMBL" id="PJI85371.1"/>
    </source>
</evidence>
<organism evidence="3 4">
    <name type="scientific">Yoonia maricola</name>
    <dbReference type="NCBI Taxonomy" id="420999"/>
    <lineage>
        <taxon>Bacteria</taxon>
        <taxon>Pseudomonadati</taxon>
        <taxon>Pseudomonadota</taxon>
        <taxon>Alphaproteobacteria</taxon>
        <taxon>Rhodobacterales</taxon>
        <taxon>Paracoccaceae</taxon>
        <taxon>Yoonia</taxon>
    </lineage>
</organism>
<dbReference type="InterPro" id="IPR029044">
    <property type="entry name" value="Nucleotide-diphossugar_trans"/>
</dbReference>
<dbReference type="Pfam" id="PF12804">
    <property type="entry name" value="NTP_transf_3"/>
    <property type="match status" value="1"/>
</dbReference>